<keyword evidence="3" id="KW-1185">Reference proteome</keyword>
<dbReference type="PANTHER" id="PTHR36057">
    <property type="match status" value="1"/>
</dbReference>
<dbReference type="PANTHER" id="PTHR36057:SF1">
    <property type="entry name" value="LIPOPROTEIN LIPID ATTACHMENT SITE-LIKE PROTEIN, PUTATIVE (DUF1223)-RELATED"/>
    <property type="match status" value="1"/>
</dbReference>
<keyword evidence="1" id="KW-0732">Signal</keyword>
<dbReference type="OrthoDB" id="9808254at2"/>
<sequence precursor="true">MRFRNLQPRKLCTGLIYACLAFLASPAIADEGAGRPSSGAAKGFAVVELFTSQGCSSCPPADATLRQIVESAAHAEFPVYALSFHVDYWNRLGWTDPYSDAAYSDRQRWYASTRKSTRVYTPQMVVGGTEEFNGSNRLKAHQAIARSFERPSTAGVALTARHNASKRRVEVSYQLDGKFDDKLLNIAIIQNAVANVVPSGENAGRKLSHSHVVCAFKTLSIEKAQGTTGLALPVDFSMKSSQVIGYIQDPKTLEITGASAVDLAVD</sequence>
<feature type="signal peptide" evidence="1">
    <location>
        <begin position="1"/>
        <end position="29"/>
    </location>
</feature>
<organism evidence="2 3">
    <name type="scientific">Rubripirellula tenax</name>
    <dbReference type="NCBI Taxonomy" id="2528015"/>
    <lineage>
        <taxon>Bacteria</taxon>
        <taxon>Pseudomonadati</taxon>
        <taxon>Planctomycetota</taxon>
        <taxon>Planctomycetia</taxon>
        <taxon>Pirellulales</taxon>
        <taxon>Pirellulaceae</taxon>
        <taxon>Rubripirellula</taxon>
    </lineage>
</organism>
<evidence type="ECO:0000256" key="1">
    <source>
        <dbReference type="SAM" id="SignalP"/>
    </source>
</evidence>
<feature type="chain" id="PRO_5023087470" description="DUF1223 domain-containing protein" evidence="1">
    <location>
        <begin position="30"/>
        <end position="266"/>
    </location>
</feature>
<reference evidence="2 3" key="1">
    <citation type="submission" date="2019-02" db="EMBL/GenBank/DDBJ databases">
        <title>Deep-cultivation of Planctomycetes and their phenomic and genomic characterization uncovers novel biology.</title>
        <authorList>
            <person name="Wiegand S."/>
            <person name="Jogler M."/>
            <person name="Boedeker C."/>
            <person name="Pinto D."/>
            <person name="Vollmers J."/>
            <person name="Rivas-Marin E."/>
            <person name="Kohn T."/>
            <person name="Peeters S.H."/>
            <person name="Heuer A."/>
            <person name="Rast P."/>
            <person name="Oberbeckmann S."/>
            <person name="Bunk B."/>
            <person name="Jeske O."/>
            <person name="Meyerdierks A."/>
            <person name="Storesund J.E."/>
            <person name="Kallscheuer N."/>
            <person name="Luecker S."/>
            <person name="Lage O.M."/>
            <person name="Pohl T."/>
            <person name="Merkel B.J."/>
            <person name="Hornburger P."/>
            <person name="Mueller R.-W."/>
            <person name="Bruemmer F."/>
            <person name="Labrenz M."/>
            <person name="Spormann A.M."/>
            <person name="Op Den Camp H."/>
            <person name="Overmann J."/>
            <person name="Amann R."/>
            <person name="Jetten M.S.M."/>
            <person name="Mascher T."/>
            <person name="Medema M.H."/>
            <person name="Devos D.P."/>
            <person name="Kaster A.-K."/>
            <person name="Ovreas L."/>
            <person name="Rohde M."/>
            <person name="Galperin M.Y."/>
            <person name="Jogler C."/>
        </authorList>
    </citation>
    <scope>NUCLEOTIDE SEQUENCE [LARGE SCALE GENOMIC DNA]</scope>
    <source>
        <strain evidence="2 3">Poly51</strain>
    </source>
</reference>
<gene>
    <name evidence="2" type="ORF">Poly51_13960</name>
</gene>
<evidence type="ECO:0000313" key="2">
    <source>
        <dbReference type="EMBL" id="TWU58617.1"/>
    </source>
</evidence>
<accession>A0A5C6FD86</accession>
<dbReference type="RefSeq" id="WP_146455642.1">
    <property type="nucleotide sequence ID" value="NZ_SJPW01000002.1"/>
</dbReference>
<dbReference type="SUPFAM" id="SSF52833">
    <property type="entry name" value="Thioredoxin-like"/>
    <property type="match status" value="1"/>
</dbReference>
<dbReference type="EMBL" id="SJPW01000002">
    <property type="protein sequence ID" value="TWU58617.1"/>
    <property type="molecule type" value="Genomic_DNA"/>
</dbReference>
<dbReference type="InterPro" id="IPR010634">
    <property type="entry name" value="DUF1223"/>
</dbReference>
<evidence type="ECO:0000313" key="3">
    <source>
        <dbReference type="Proteomes" id="UP000318288"/>
    </source>
</evidence>
<comment type="caution">
    <text evidence="2">The sequence shown here is derived from an EMBL/GenBank/DDBJ whole genome shotgun (WGS) entry which is preliminary data.</text>
</comment>
<name>A0A5C6FD86_9BACT</name>
<proteinExistence type="predicted"/>
<evidence type="ECO:0008006" key="4">
    <source>
        <dbReference type="Google" id="ProtNLM"/>
    </source>
</evidence>
<dbReference type="Proteomes" id="UP000318288">
    <property type="component" value="Unassembled WGS sequence"/>
</dbReference>
<protein>
    <recommendedName>
        <fullName evidence="4">DUF1223 domain-containing protein</fullName>
    </recommendedName>
</protein>
<dbReference type="Pfam" id="PF06764">
    <property type="entry name" value="DUF1223"/>
    <property type="match status" value="1"/>
</dbReference>
<dbReference type="InterPro" id="IPR036249">
    <property type="entry name" value="Thioredoxin-like_sf"/>
</dbReference>
<dbReference type="AlphaFoldDB" id="A0A5C6FD86"/>